<evidence type="ECO:0008006" key="3">
    <source>
        <dbReference type="Google" id="ProtNLM"/>
    </source>
</evidence>
<evidence type="ECO:0000313" key="1">
    <source>
        <dbReference type="EMBL" id="KAF9742283.1"/>
    </source>
</evidence>
<accession>A0A8H7N1J6</accession>
<dbReference type="Proteomes" id="UP000616885">
    <property type="component" value="Unassembled WGS sequence"/>
</dbReference>
<evidence type="ECO:0000313" key="2">
    <source>
        <dbReference type="Proteomes" id="UP000616885"/>
    </source>
</evidence>
<protein>
    <recommendedName>
        <fullName evidence="3">F-box domain-containing protein</fullName>
    </recommendedName>
</protein>
<dbReference type="AlphaFoldDB" id="A0A8H7N1J6"/>
<sequence>MESGTPTQSPSTLSGNRLPGLPTELLYMIRLSLPVASRIALALTCKKIRNNFGIEQLKGRNATKLLLLLEKDSPNKLVCFGCRKLRPLIRHPTLGWVDKGHELCGDHRKRTLIFLHETIEDQTWVHLSKVTTYTIRFNLHVWKPLRTGPKISFSEAHLVMNRHRYGPRYGISLDFLKQEFNLETFIKFWNHDYFSFCKDLPNGRYGLRPEEQGDVNQPTPARPGNVRGLWSFGFKYSAMIVDDELHVVRLHRVSGLPVRRCRFLSVMYHLHLPICNHLAEQASWETENSINPWYIFLNEALDSSVSTDIGDVFAGNLAGKYVDGSCSYCFTDYEILVKRDEDVWTLELATYHRLGRCETPDDPIWQCLASPSKQIAIGREKVDPSFGPGRTREKWYEALTGTTNT</sequence>
<reference evidence="1" key="1">
    <citation type="submission" date="2020-10" db="EMBL/GenBank/DDBJ databases">
        <title>High-Quality Genome Resource of Clonostachys rosea strain S41 by Oxford Nanopore Long-Read Sequencing.</title>
        <authorList>
            <person name="Wang H."/>
        </authorList>
    </citation>
    <scope>NUCLEOTIDE SEQUENCE</scope>
    <source>
        <strain evidence="1">S41</strain>
    </source>
</reference>
<gene>
    <name evidence="1" type="ORF">IM811_009583</name>
</gene>
<dbReference type="EMBL" id="JADCTT010000022">
    <property type="protein sequence ID" value="KAF9742283.1"/>
    <property type="molecule type" value="Genomic_DNA"/>
</dbReference>
<comment type="caution">
    <text evidence="1">The sequence shown here is derived from an EMBL/GenBank/DDBJ whole genome shotgun (WGS) entry which is preliminary data.</text>
</comment>
<proteinExistence type="predicted"/>
<name>A0A8H7N1J6_BIOOC</name>
<organism evidence="1 2">
    <name type="scientific">Bionectria ochroleuca</name>
    <name type="common">Gliocladium roseum</name>
    <dbReference type="NCBI Taxonomy" id="29856"/>
    <lineage>
        <taxon>Eukaryota</taxon>
        <taxon>Fungi</taxon>
        <taxon>Dikarya</taxon>
        <taxon>Ascomycota</taxon>
        <taxon>Pezizomycotina</taxon>
        <taxon>Sordariomycetes</taxon>
        <taxon>Hypocreomycetidae</taxon>
        <taxon>Hypocreales</taxon>
        <taxon>Bionectriaceae</taxon>
        <taxon>Clonostachys</taxon>
    </lineage>
</organism>